<dbReference type="AlphaFoldDB" id="A0A160INJ3"/>
<evidence type="ECO:0000313" key="1">
    <source>
        <dbReference type="EMBL" id="ANC77450.1"/>
    </source>
</evidence>
<reference evidence="1 2" key="1">
    <citation type="submission" date="2016-04" db="EMBL/GenBank/DDBJ databases">
        <title>Complete genome sequence of Fictibacillus phosphorivorans G25-29, a strain toxic to nematodes.</title>
        <authorList>
            <person name="Zheng Z."/>
        </authorList>
    </citation>
    <scope>NUCLEOTIDE SEQUENCE [LARGE SCALE GENOMIC DNA]</scope>
    <source>
        <strain evidence="1 2">G25-29</strain>
    </source>
</reference>
<sequence length="144" mass="16944">MKKRISKGEQDFVRGCTRAILERDVSHVHWLIVQKGVRHYIHHQNELEIEDYIHRNRLKLICVVSREFINDWHIRYSGNDLSKGLIKKRLNGMIRASEKVADLAYGDFKKEDIEELLSQVPTEGLTTEERTSYLARVRSLLESK</sequence>
<organism evidence="1 2">
    <name type="scientific">Fictibacillus phosphorivorans</name>
    <dbReference type="NCBI Taxonomy" id="1221500"/>
    <lineage>
        <taxon>Bacteria</taxon>
        <taxon>Bacillati</taxon>
        <taxon>Bacillota</taxon>
        <taxon>Bacilli</taxon>
        <taxon>Bacillales</taxon>
        <taxon>Fictibacillaceae</taxon>
        <taxon>Fictibacillus</taxon>
    </lineage>
</organism>
<dbReference type="Proteomes" id="UP000076623">
    <property type="component" value="Chromosome"/>
</dbReference>
<dbReference type="RefSeq" id="WP_066395096.1">
    <property type="nucleotide sequence ID" value="NZ_CP015378.1"/>
</dbReference>
<keyword evidence="2" id="KW-1185">Reference proteome</keyword>
<gene>
    <name evidence="1" type="ORF">ABE65_011835</name>
</gene>
<dbReference type="KEGG" id="fpn:ABE65_011835"/>
<dbReference type="EMBL" id="CP015378">
    <property type="protein sequence ID" value="ANC77450.1"/>
    <property type="molecule type" value="Genomic_DNA"/>
</dbReference>
<evidence type="ECO:0000313" key="2">
    <source>
        <dbReference type="Proteomes" id="UP000076623"/>
    </source>
</evidence>
<protein>
    <submittedName>
        <fullName evidence="1">Uncharacterized protein</fullName>
    </submittedName>
</protein>
<proteinExistence type="predicted"/>
<name>A0A160INJ3_9BACL</name>
<accession>A0A160INJ3</accession>